<feature type="domain" description="PARG helical" evidence="1">
    <location>
        <begin position="149"/>
        <end position="273"/>
    </location>
</feature>
<name>A0A2A2KVH5_9BILA</name>
<dbReference type="GO" id="GO:0004649">
    <property type="term" value="F:poly(ADP-ribose) glycohydrolase activity"/>
    <property type="evidence" value="ECO:0007669"/>
    <property type="project" value="InterPro"/>
</dbReference>
<reference evidence="2 3" key="1">
    <citation type="journal article" date="2017" name="Curr. Biol.">
        <title>Genome architecture and evolution of a unichromosomal asexual nematode.</title>
        <authorList>
            <person name="Fradin H."/>
            <person name="Zegar C."/>
            <person name="Gutwein M."/>
            <person name="Lucas J."/>
            <person name="Kovtun M."/>
            <person name="Corcoran D."/>
            <person name="Baugh L.R."/>
            <person name="Kiontke K."/>
            <person name="Gunsalus K."/>
            <person name="Fitch D.H."/>
            <person name="Piano F."/>
        </authorList>
    </citation>
    <scope>NUCLEOTIDE SEQUENCE [LARGE SCALE GENOMIC DNA]</scope>
    <source>
        <strain evidence="2">PF1309</strain>
    </source>
</reference>
<dbReference type="PANTHER" id="PTHR12837">
    <property type="entry name" value="POLY ADP-RIBOSE GLYCOHYDROLASE"/>
    <property type="match status" value="1"/>
</dbReference>
<dbReference type="PANTHER" id="PTHR12837:SF15">
    <property type="entry name" value="POLY(ADP-RIBOSE) GLYCOHYDROLASE"/>
    <property type="match status" value="1"/>
</dbReference>
<comment type="caution">
    <text evidence="2">The sequence shown here is derived from an EMBL/GenBank/DDBJ whole genome shotgun (WGS) entry which is preliminary data.</text>
</comment>
<dbReference type="GO" id="GO:0005975">
    <property type="term" value="P:carbohydrate metabolic process"/>
    <property type="evidence" value="ECO:0007669"/>
    <property type="project" value="InterPro"/>
</dbReference>
<organism evidence="2 3">
    <name type="scientific">Diploscapter pachys</name>
    <dbReference type="NCBI Taxonomy" id="2018661"/>
    <lineage>
        <taxon>Eukaryota</taxon>
        <taxon>Metazoa</taxon>
        <taxon>Ecdysozoa</taxon>
        <taxon>Nematoda</taxon>
        <taxon>Chromadorea</taxon>
        <taxon>Rhabditida</taxon>
        <taxon>Rhabditina</taxon>
        <taxon>Rhabditomorpha</taxon>
        <taxon>Rhabditoidea</taxon>
        <taxon>Rhabditidae</taxon>
        <taxon>Diploscapter</taxon>
    </lineage>
</organism>
<dbReference type="InterPro" id="IPR007724">
    <property type="entry name" value="Poly_GlycHdrlase"/>
</dbReference>
<dbReference type="GO" id="GO:0009225">
    <property type="term" value="P:nucleotide-sugar metabolic process"/>
    <property type="evidence" value="ECO:0007669"/>
    <property type="project" value="TreeGrafter"/>
</dbReference>
<gene>
    <name evidence="2" type="ORF">WR25_00891</name>
</gene>
<evidence type="ECO:0000313" key="2">
    <source>
        <dbReference type="EMBL" id="PAV77996.1"/>
    </source>
</evidence>
<proteinExistence type="predicted"/>
<evidence type="ECO:0000313" key="3">
    <source>
        <dbReference type="Proteomes" id="UP000218231"/>
    </source>
</evidence>
<dbReference type="GO" id="GO:1990966">
    <property type="term" value="P:ATP generation from poly-ADP-D-ribose"/>
    <property type="evidence" value="ECO:0007669"/>
    <property type="project" value="TreeGrafter"/>
</dbReference>
<dbReference type="GO" id="GO:0006282">
    <property type="term" value="P:regulation of DNA repair"/>
    <property type="evidence" value="ECO:0007669"/>
    <property type="project" value="InterPro"/>
</dbReference>
<dbReference type="AlphaFoldDB" id="A0A2A2KVH5"/>
<dbReference type="OrthoDB" id="1937899at2759"/>
<accession>A0A2A2KVH5</accession>
<dbReference type="EMBL" id="LIAE01007628">
    <property type="protein sequence ID" value="PAV77996.1"/>
    <property type="molecule type" value="Genomic_DNA"/>
</dbReference>
<protein>
    <recommendedName>
        <fullName evidence="1">PARG helical domain-containing protein</fullName>
    </recommendedName>
</protein>
<dbReference type="InterPro" id="IPR048362">
    <property type="entry name" value="PARG_helical"/>
</dbReference>
<dbReference type="Proteomes" id="UP000218231">
    <property type="component" value="Unassembled WGS sequence"/>
</dbReference>
<dbReference type="Pfam" id="PF20811">
    <property type="entry name" value="PARG_cat_N"/>
    <property type="match status" value="1"/>
</dbReference>
<keyword evidence="3" id="KW-1185">Reference proteome</keyword>
<dbReference type="GO" id="GO:0005634">
    <property type="term" value="C:nucleus"/>
    <property type="evidence" value="ECO:0007669"/>
    <property type="project" value="TreeGrafter"/>
</dbReference>
<dbReference type="GO" id="GO:0005737">
    <property type="term" value="C:cytoplasm"/>
    <property type="evidence" value="ECO:0007669"/>
    <property type="project" value="TreeGrafter"/>
</dbReference>
<dbReference type="STRING" id="2018661.A0A2A2KVH5"/>
<sequence>MENKSRNSKLPADAEDILDFDAETAALPDLNDSANLNHIVLVELPATSDSPPKPHANPRLEFEKFTPPILSHFPELPWGSSAVASSRSKDKPYPNEYWSNVIKSIDNFISLDESKIKIGDIMEFIRKMLRNESDKRFYALEKFFGQTPEEEQAKIVRTIKGIAQLVKRGPELFPKGIPMLKQVPKCKVRQFYPEAQILDCNMTMSQEQCAVLLANAFFGTFSQSKRENNYNRLSFVGIFCGTHKQTISKLHFTFEYFSRVLESMPTGVVSFRRISYGRTITSERRKQLCTDKISDCTLSVSSTEKIEEFDSHRHMDFSNSYIGGGVLGPMGSAQVGGNSLSDLSRNDCFLFDMREDE</sequence>
<evidence type="ECO:0000259" key="1">
    <source>
        <dbReference type="Pfam" id="PF20811"/>
    </source>
</evidence>